<reference evidence="1" key="1">
    <citation type="journal article" date="2023" name="Mol. Phylogenet. Evol.">
        <title>Genome-scale phylogeny and comparative genomics of the fungal order Sordariales.</title>
        <authorList>
            <person name="Hensen N."/>
            <person name="Bonometti L."/>
            <person name="Westerberg I."/>
            <person name="Brannstrom I.O."/>
            <person name="Guillou S."/>
            <person name="Cros-Aarteil S."/>
            <person name="Calhoun S."/>
            <person name="Haridas S."/>
            <person name="Kuo A."/>
            <person name="Mondo S."/>
            <person name="Pangilinan J."/>
            <person name="Riley R."/>
            <person name="LaButti K."/>
            <person name="Andreopoulos B."/>
            <person name="Lipzen A."/>
            <person name="Chen C."/>
            <person name="Yan M."/>
            <person name="Daum C."/>
            <person name="Ng V."/>
            <person name="Clum A."/>
            <person name="Steindorff A."/>
            <person name="Ohm R.A."/>
            <person name="Martin F."/>
            <person name="Silar P."/>
            <person name="Natvig D.O."/>
            <person name="Lalanne C."/>
            <person name="Gautier V."/>
            <person name="Ament-Velasquez S.L."/>
            <person name="Kruys A."/>
            <person name="Hutchinson M.I."/>
            <person name="Powell A.J."/>
            <person name="Barry K."/>
            <person name="Miller A.N."/>
            <person name="Grigoriev I.V."/>
            <person name="Debuchy R."/>
            <person name="Gladieux P."/>
            <person name="Hiltunen Thoren M."/>
            <person name="Johannesson H."/>
        </authorList>
    </citation>
    <scope>NUCLEOTIDE SEQUENCE</scope>
    <source>
        <strain evidence="1">PSN243</strain>
    </source>
</reference>
<dbReference type="Proteomes" id="UP001321760">
    <property type="component" value="Unassembled WGS sequence"/>
</dbReference>
<sequence>MSDTGTNTAAVPPGRVCDCVVDPDGDTVITLKNPNALSYPPLETFSELDEPRSRGADLSAFLSGSLAVDFPQRPLPDTLFTAPPICIDPTEQKPGPITFRVSSERLIAASPVFKAVLTGGYKEGKPVDKTYMYEIDAEYWDVKSLTLLMYAIHAHPGLPRNLGLKTLAKMAFIVDYYEIDIESMAPWAADWTASVPDMEWLDVWSAPLWLTVGLAFACDYIFEKAVEHLLMDSYGCVTCPHRHQLPICAQNVIEQINMNRRQILDSIVLGLATARECLLDGRGNECCYRRRCMHLGRLSILSHGFRLDSYSSKDSLYCDEEAREHHSSKHSSRLERLSLTPKEAAESPLFGMDLKKMGLQISGFSRGLKSEFIYSRHYNYKENKISIRI</sequence>
<evidence type="ECO:0000313" key="1">
    <source>
        <dbReference type="EMBL" id="KAK4454920.1"/>
    </source>
</evidence>
<accession>A0AAV9H4I1</accession>
<dbReference type="EMBL" id="MU865915">
    <property type="protein sequence ID" value="KAK4454920.1"/>
    <property type="molecule type" value="Genomic_DNA"/>
</dbReference>
<protein>
    <recommendedName>
        <fullName evidence="3">BTB domain-containing protein</fullName>
    </recommendedName>
</protein>
<evidence type="ECO:0008006" key="3">
    <source>
        <dbReference type="Google" id="ProtNLM"/>
    </source>
</evidence>
<reference evidence="1" key="2">
    <citation type="submission" date="2023-05" db="EMBL/GenBank/DDBJ databases">
        <authorList>
            <consortium name="Lawrence Berkeley National Laboratory"/>
            <person name="Steindorff A."/>
            <person name="Hensen N."/>
            <person name="Bonometti L."/>
            <person name="Westerberg I."/>
            <person name="Brannstrom I.O."/>
            <person name="Guillou S."/>
            <person name="Cros-Aarteil S."/>
            <person name="Calhoun S."/>
            <person name="Haridas S."/>
            <person name="Kuo A."/>
            <person name="Mondo S."/>
            <person name="Pangilinan J."/>
            <person name="Riley R."/>
            <person name="Labutti K."/>
            <person name="Andreopoulos B."/>
            <person name="Lipzen A."/>
            <person name="Chen C."/>
            <person name="Yanf M."/>
            <person name="Daum C."/>
            <person name="Ng V."/>
            <person name="Clum A."/>
            <person name="Ohm R."/>
            <person name="Martin F."/>
            <person name="Silar P."/>
            <person name="Natvig D."/>
            <person name="Lalanne C."/>
            <person name="Gautier V."/>
            <person name="Ament-Velasquez S.L."/>
            <person name="Kruys A."/>
            <person name="Hutchinson M.I."/>
            <person name="Powell A.J."/>
            <person name="Barry K."/>
            <person name="Miller A.N."/>
            <person name="Grigoriev I.V."/>
            <person name="Debuchy R."/>
            <person name="Gladieux P."/>
            <person name="Thoren M.H."/>
            <person name="Johannesson H."/>
        </authorList>
    </citation>
    <scope>NUCLEOTIDE SEQUENCE</scope>
    <source>
        <strain evidence="1">PSN243</strain>
    </source>
</reference>
<comment type="caution">
    <text evidence="1">The sequence shown here is derived from an EMBL/GenBank/DDBJ whole genome shotgun (WGS) entry which is preliminary data.</text>
</comment>
<gene>
    <name evidence="1" type="ORF">QBC34DRAFT_490052</name>
</gene>
<keyword evidence="2" id="KW-1185">Reference proteome</keyword>
<dbReference type="AlphaFoldDB" id="A0AAV9H4I1"/>
<organism evidence="1 2">
    <name type="scientific">Podospora aff. communis PSN243</name>
    <dbReference type="NCBI Taxonomy" id="3040156"/>
    <lineage>
        <taxon>Eukaryota</taxon>
        <taxon>Fungi</taxon>
        <taxon>Dikarya</taxon>
        <taxon>Ascomycota</taxon>
        <taxon>Pezizomycotina</taxon>
        <taxon>Sordariomycetes</taxon>
        <taxon>Sordariomycetidae</taxon>
        <taxon>Sordariales</taxon>
        <taxon>Podosporaceae</taxon>
        <taxon>Podospora</taxon>
    </lineage>
</organism>
<evidence type="ECO:0000313" key="2">
    <source>
        <dbReference type="Proteomes" id="UP001321760"/>
    </source>
</evidence>
<name>A0AAV9H4I1_9PEZI</name>
<proteinExistence type="predicted"/>